<feature type="compositionally biased region" description="Polar residues" evidence="7">
    <location>
        <begin position="820"/>
        <end position="832"/>
    </location>
</feature>
<dbReference type="Proteomes" id="UP000243686">
    <property type="component" value="Unassembled WGS sequence"/>
</dbReference>
<feature type="region of interest" description="Disordered" evidence="7">
    <location>
        <begin position="382"/>
        <end position="405"/>
    </location>
</feature>
<keyword evidence="2" id="KW-0235">DNA replication</keyword>
<feature type="compositionally biased region" description="Acidic residues" evidence="7">
    <location>
        <begin position="382"/>
        <end position="394"/>
    </location>
</feature>
<name>A0A1S8WP94_OPIVI</name>
<dbReference type="AlphaFoldDB" id="A0A1S8WP94"/>
<evidence type="ECO:0000256" key="3">
    <source>
        <dbReference type="ARBA" id="ARBA00022763"/>
    </source>
</evidence>
<evidence type="ECO:0000256" key="2">
    <source>
        <dbReference type="ARBA" id="ARBA00022705"/>
    </source>
</evidence>
<proteinExistence type="predicted"/>
<dbReference type="GO" id="GO:0033186">
    <property type="term" value="C:CAF-1 complex"/>
    <property type="evidence" value="ECO:0007669"/>
    <property type="project" value="TreeGrafter"/>
</dbReference>
<evidence type="ECO:0000256" key="4">
    <source>
        <dbReference type="ARBA" id="ARBA00023186"/>
    </source>
</evidence>
<dbReference type="GO" id="GO:0006281">
    <property type="term" value="P:DNA repair"/>
    <property type="evidence" value="ECO:0007669"/>
    <property type="project" value="UniProtKB-KW"/>
</dbReference>
<evidence type="ECO:0000313" key="11">
    <source>
        <dbReference type="Proteomes" id="UP000243686"/>
    </source>
</evidence>
<comment type="subcellular location">
    <subcellularLocation>
        <location evidence="1">Nucleus</location>
    </subcellularLocation>
</comment>
<dbReference type="GO" id="GO:0006334">
    <property type="term" value="P:nucleosome assembly"/>
    <property type="evidence" value="ECO:0007669"/>
    <property type="project" value="TreeGrafter"/>
</dbReference>
<feature type="domain" description="Chromatin assembly factor 1 subunit A dimerization" evidence="9">
    <location>
        <begin position="342"/>
        <end position="411"/>
    </location>
</feature>
<feature type="domain" description="Chromatin assembly factor 1 p150 subunit acidic region" evidence="8">
    <location>
        <begin position="94"/>
        <end position="236"/>
    </location>
</feature>
<reference evidence="10 11" key="1">
    <citation type="submission" date="2015-03" db="EMBL/GenBank/DDBJ databases">
        <title>Draft genome of the nematode, Opisthorchis viverrini.</title>
        <authorList>
            <person name="Mitreva M."/>
        </authorList>
    </citation>
    <scope>NUCLEOTIDE SEQUENCE [LARGE SCALE GENOMIC DNA]</scope>
    <source>
        <strain evidence="10">Khon Kaen</strain>
    </source>
</reference>
<dbReference type="PANTHER" id="PTHR15272">
    <property type="entry name" value="CHROMATIN ASSEMBLY FACTOR 1 SUBUNIT A CAF-1 SUBUNIT A"/>
    <property type="match status" value="1"/>
</dbReference>
<dbReference type="InterPro" id="IPR022043">
    <property type="entry name" value="CAF1A_DD"/>
</dbReference>
<keyword evidence="4" id="KW-0143">Chaperone</keyword>
<evidence type="ECO:0000256" key="1">
    <source>
        <dbReference type="ARBA" id="ARBA00004123"/>
    </source>
</evidence>
<evidence type="ECO:0000256" key="6">
    <source>
        <dbReference type="ARBA" id="ARBA00023242"/>
    </source>
</evidence>
<evidence type="ECO:0000256" key="7">
    <source>
        <dbReference type="SAM" id="MobiDB-lite"/>
    </source>
</evidence>
<protein>
    <recommendedName>
        <fullName evidence="12">Chromatin assembly factor 1 subunit A</fullName>
    </recommendedName>
</protein>
<keyword evidence="11" id="KW-1185">Reference proteome</keyword>
<gene>
    <name evidence="10" type="ORF">X801_08117</name>
</gene>
<sequence length="832" mass="94917">MLYKPAQTTGAYEGARFDGQPQWRENGEAKDDVFVQAPLNACDTPYYQPSHVNSIQKQLKRRGSASVVLLTLAFWRDGRLPSSAVKKALSEYQKAHKRAERERLRLMKEHQHELERKKKLEEKERKMLEKQAKKDEEERLKEERRLKRLEELKKKEEEKEAERKRKEEEKRKKEEERIQKELERRREEDFKTKREEKQRAVLLGFLVKGEQKKETSTPLSAPCGPFMQFELRKDMRMAPLHRVPKSLLTTKRDNLDKVVQSWSHESSSVPGSSLGLLKFGRSSYIHELKTKQHVPLSCPSTWPTEPPEVMLMGEGPCSTLNSPTLKYHGSRGSGGTVWLRAKLFQFVENYRPAYYGSWRRRSRIVTGRRPFAQDVRQLDYSVDSDDEWEEDEPGESITQSEDVGEEDAAAEEMKNLRRRLSVVEYETAHRRGLQRLIPLVLGPVWLPNPVESIPAGNVLSSNDQLDEDKENIETIGVRVTDSTSVDKSSLQLVRSALSIYRVHLWDSAVPITVQMDIPATQSTRRTRRELPEEAVPYLIQLVHKSPLGKLKLAFEFRVFWHKHTTGTVPECTKYMDYKRHTAAAPAQACSQRTKAVLAGPAWDDLPLSQTLVLSKLTELAVFEEGRWSVHPNILRKYRPKLTTLFGLNELSTLGMESDDAALSAITFPPWEFLTDVVAISQRSNRPPGSKRRSIDVPAIGDEVELAQVPPPADSVPLDARLLNGHSLTVVVKRLTSVNESTPSPPQRLARKTAKKFKQIENTNLTPLLAQPLRENLVSENVGLTDTTTMKTEEPKLSSVPSVGRKRATLDTFFTPPTKRPNVTEQSMATPSE</sequence>
<evidence type="ECO:0000259" key="9">
    <source>
        <dbReference type="Pfam" id="PF12253"/>
    </source>
</evidence>
<keyword evidence="3" id="KW-0227">DNA damage</keyword>
<dbReference type="Pfam" id="PF11600">
    <property type="entry name" value="CAF1A_acidic"/>
    <property type="match status" value="1"/>
</dbReference>
<feature type="region of interest" description="Disordered" evidence="7">
    <location>
        <begin position="1"/>
        <end position="20"/>
    </location>
</feature>
<feature type="region of interest" description="Disordered" evidence="7">
    <location>
        <begin position="791"/>
        <end position="832"/>
    </location>
</feature>
<evidence type="ECO:0000259" key="8">
    <source>
        <dbReference type="Pfam" id="PF11600"/>
    </source>
</evidence>
<keyword evidence="6" id="KW-0539">Nucleus</keyword>
<dbReference type="GO" id="GO:0005634">
    <property type="term" value="C:nucleus"/>
    <property type="evidence" value="ECO:0007669"/>
    <property type="project" value="UniProtKB-SubCell"/>
</dbReference>
<feature type="compositionally biased region" description="Polar residues" evidence="7">
    <location>
        <begin position="1"/>
        <end position="10"/>
    </location>
</feature>
<feature type="non-terminal residue" evidence="10">
    <location>
        <position position="832"/>
    </location>
</feature>
<organism evidence="10 11">
    <name type="scientific">Opisthorchis viverrini</name>
    <name type="common">Southeast Asian liver fluke</name>
    <dbReference type="NCBI Taxonomy" id="6198"/>
    <lineage>
        <taxon>Eukaryota</taxon>
        <taxon>Metazoa</taxon>
        <taxon>Spiralia</taxon>
        <taxon>Lophotrochozoa</taxon>
        <taxon>Platyhelminthes</taxon>
        <taxon>Trematoda</taxon>
        <taxon>Digenea</taxon>
        <taxon>Opisthorchiida</taxon>
        <taxon>Opisthorchiata</taxon>
        <taxon>Opisthorchiidae</taxon>
        <taxon>Opisthorchis</taxon>
    </lineage>
</organism>
<dbReference type="GO" id="GO:0006260">
    <property type="term" value="P:DNA replication"/>
    <property type="evidence" value="ECO:0007669"/>
    <property type="project" value="UniProtKB-KW"/>
</dbReference>
<evidence type="ECO:0000313" key="10">
    <source>
        <dbReference type="EMBL" id="OON16073.1"/>
    </source>
</evidence>
<dbReference type="Pfam" id="PF12253">
    <property type="entry name" value="CAF1A_dimeriz"/>
    <property type="match status" value="1"/>
</dbReference>
<feature type="region of interest" description="Disordered" evidence="7">
    <location>
        <begin position="155"/>
        <end position="177"/>
    </location>
</feature>
<dbReference type="InterPro" id="IPR021644">
    <property type="entry name" value="CAF-1_p150_acidic"/>
</dbReference>
<keyword evidence="5" id="KW-0234">DNA repair</keyword>
<dbReference type="PANTHER" id="PTHR15272:SF0">
    <property type="entry name" value="CHROMATIN ASSEMBLY FACTOR 1 SUBUNIT A"/>
    <property type="match status" value="1"/>
</dbReference>
<accession>A0A1S8WP94</accession>
<evidence type="ECO:0000256" key="5">
    <source>
        <dbReference type="ARBA" id="ARBA00023204"/>
    </source>
</evidence>
<dbReference type="EMBL" id="KV898909">
    <property type="protein sequence ID" value="OON16073.1"/>
    <property type="molecule type" value="Genomic_DNA"/>
</dbReference>
<evidence type="ECO:0008006" key="12">
    <source>
        <dbReference type="Google" id="ProtNLM"/>
    </source>
</evidence>